<evidence type="ECO:0008006" key="5">
    <source>
        <dbReference type="Google" id="ProtNLM"/>
    </source>
</evidence>
<dbReference type="Pfam" id="PF00400">
    <property type="entry name" value="WD40"/>
    <property type="match status" value="1"/>
</dbReference>
<dbReference type="EMBL" id="JADCNL010000013">
    <property type="protein sequence ID" value="KAG0454569.1"/>
    <property type="molecule type" value="Genomic_DNA"/>
</dbReference>
<protein>
    <recommendedName>
        <fullName evidence="5">Transducin/WD40 repeat-like superfamily protein</fullName>
    </recommendedName>
</protein>
<evidence type="ECO:0000256" key="1">
    <source>
        <dbReference type="PROSITE-ProRule" id="PRU00221"/>
    </source>
</evidence>
<feature type="region of interest" description="Disordered" evidence="2">
    <location>
        <begin position="367"/>
        <end position="389"/>
    </location>
</feature>
<feature type="compositionally biased region" description="Basic residues" evidence="2">
    <location>
        <begin position="404"/>
        <end position="419"/>
    </location>
</feature>
<evidence type="ECO:0000313" key="3">
    <source>
        <dbReference type="EMBL" id="KAG0454569.1"/>
    </source>
</evidence>
<feature type="repeat" description="WD" evidence="1">
    <location>
        <begin position="306"/>
        <end position="340"/>
    </location>
</feature>
<organism evidence="3 4">
    <name type="scientific">Vanilla planifolia</name>
    <name type="common">Vanilla</name>
    <dbReference type="NCBI Taxonomy" id="51239"/>
    <lineage>
        <taxon>Eukaryota</taxon>
        <taxon>Viridiplantae</taxon>
        <taxon>Streptophyta</taxon>
        <taxon>Embryophyta</taxon>
        <taxon>Tracheophyta</taxon>
        <taxon>Spermatophyta</taxon>
        <taxon>Magnoliopsida</taxon>
        <taxon>Liliopsida</taxon>
        <taxon>Asparagales</taxon>
        <taxon>Orchidaceae</taxon>
        <taxon>Vanilloideae</taxon>
        <taxon>Vanilleae</taxon>
        <taxon>Vanilla</taxon>
    </lineage>
</organism>
<gene>
    <name evidence="3" type="ORF">HPP92_023861</name>
</gene>
<dbReference type="InterPro" id="IPR015943">
    <property type="entry name" value="WD40/YVTN_repeat-like_dom_sf"/>
</dbReference>
<proteinExistence type="predicted"/>
<dbReference type="Proteomes" id="UP000636800">
    <property type="component" value="Chromosome 13"/>
</dbReference>
<dbReference type="InterPro" id="IPR001680">
    <property type="entry name" value="WD40_rpt"/>
</dbReference>
<keyword evidence="4" id="KW-1185">Reference proteome</keyword>
<comment type="caution">
    <text evidence="3">The sequence shown here is derived from an EMBL/GenBank/DDBJ whole genome shotgun (WGS) entry which is preliminary data.</text>
</comment>
<dbReference type="InterPro" id="IPR011047">
    <property type="entry name" value="Quinoprotein_ADH-like_sf"/>
</dbReference>
<feature type="region of interest" description="Disordered" evidence="2">
    <location>
        <begin position="401"/>
        <end position="428"/>
    </location>
</feature>
<dbReference type="SUPFAM" id="SSF50998">
    <property type="entry name" value="Quinoprotein alcohol dehydrogenase-like"/>
    <property type="match status" value="1"/>
</dbReference>
<dbReference type="GO" id="GO:0042273">
    <property type="term" value="P:ribosomal large subunit biogenesis"/>
    <property type="evidence" value="ECO:0007669"/>
    <property type="project" value="InterPro"/>
</dbReference>
<name>A0A835U9E2_VANPL</name>
<dbReference type="PROSITE" id="PS50082">
    <property type="entry name" value="WD_REPEATS_2"/>
    <property type="match status" value="1"/>
</dbReference>
<evidence type="ECO:0000256" key="2">
    <source>
        <dbReference type="SAM" id="MobiDB-lite"/>
    </source>
</evidence>
<evidence type="ECO:0000313" key="4">
    <source>
        <dbReference type="Proteomes" id="UP000636800"/>
    </source>
</evidence>
<dbReference type="InterPro" id="IPR037379">
    <property type="entry name" value="WDR74/Nsa1"/>
</dbReference>
<sequence length="428" mass="46531">MPRTTMVESPGCPPLRVLTTDVLGLVKVLEVQGKVGTPKVVETWGSPDASRSVIATSFADCQTNPLLVIARKNGLIELLSPLSGETLSASKFSELGLSSFSAEEDPVAGLHLFKTKNAGLSSGINVLLICTEKGKAFLKHIPLKDASPSASTEDSCRNWDISGAGKVVCSAVDSKENYALFGGKGIELNLWNLESCSRIWTAKPPRVNSLGIFSPTFFTAATFLSKEDHRKIAAGTSNFQIRLYDISAQRRPVLSIDFRESPIRVVREGLDGNTVYIGAGIGDLASFDMRTGKLLGCFNGKCCGSIRSIAKHPELPLLASCGLDSYVRIWDSRTRRLLSAVFLKQHLTSVMFDSHFSSGVLSIEKSNSRKSSTKKSKRKHGEEDEIIESYVSPSEDEAMEMKLSLRKSSSKKKKSKTMKAKVDSLKTA</sequence>
<dbReference type="AlphaFoldDB" id="A0A835U9E2"/>
<dbReference type="PANTHER" id="PTHR16038:SF4">
    <property type="entry name" value="WD REPEAT-CONTAINING PROTEIN 74"/>
    <property type="match status" value="1"/>
</dbReference>
<reference evidence="3 4" key="1">
    <citation type="journal article" date="2020" name="Nat. Food">
        <title>A phased Vanilla planifolia genome enables genetic improvement of flavour and production.</title>
        <authorList>
            <person name="Hasing T."/>
            <person name="Tang H."/>
            <person name="Brym M."/>
            <person name="Khazi F."/>
            <person name="Huang T."/>
            <person name="Chambers A.H."/>
        </authorList>
    </citation>
    <scope>NUCLEOTIDE SEQUENCE [LARGE SCALE GENOMIC DNA]</scope>
    <source>
        <tissue evidence="3">Leaf</tissue>
    </source>
</reference>
<keyword evidence="1" id="KW-0853">WD repeat</keyword>
<dbReference type="SMART" id="SM00320">
    <property type="entry name" value="WD40"/>
    <property type="match status" value="2"/>
</dbReference>
<accession>A0A835U9E2</accession>
<dbReference type="Gene3D" id="2.130.10.10">
    <property type="entry name" value="YVTN repeat-like/Quinoprotein amine dehydrogenase"/>
    <property type="match status" value="1"/>
</dbReference>
<dbReference type="OrthoDB" id="10265628at2759"/>
<dbReference type="GO" id="GO:0030687">
    <property type="term" value="C:preribosome, large subunit precursor"/>
    <property type="evidence" value="ECO:0007669"/>
    <property type="project" value="TreeGrafter"/>
</dbReference>
<dbReference type="PANTHER" id="PTHR16038">
    <property type="entry name" value="NOP SEVEN ASSOCIATED PROTEIN 1"/>
    <property type="match status" value="1"/>
</dbReference>
<dbReference type="CDD" id="cd22857">
    <property type="entry name" value="WDR74"/>
    <property type="match status" value="1"/>
</dbReference>
<dbReference type="GO" id="GO:0005730">
    <property type="term" value="C:nucleolus"/>
    <property type="evidence" value="ECO:0007669"/>
    <property type="project" value="InterPro"/>
</dbReference>